<protein>
    <submittedName>
        <fullName evidence="1">Uncharacterized protein</fullName>
    </submittedName>
</protein>
<evidence type="ECO:0000313" key="2">
    <source>
        <dbReference type="Proteomes" id="UP001443914"/>
    </source>
</evidence>
<proteinExistence type="predicted"/>
<organism evidence="1 2">
    <name type="scientific">Saponaria officinalis</name>
    <name type="common">Common soapwort</name>
    <name type="synonym">Lychnis saponaria</name>
    <dbReference type="NCBI Taxonomy" id="3572"/>
    <lineage>
        <taxon>Eukaryota</taxon>
        <taxon>Viridiplantae</taxon>
        <taxon>Streptophyta</taxon>
        <taxon>Embryophyta</taxon>
        <taxon>Tracheophyta</taxon>
        <taxon>Spermatophyta</taxon>
        <taxon>Magnoliopsida</taxon>
        <taxon>eudicotyledons</taxon>
        <taxon>Gunneridae</taxon>
        <taxon>Pentapetalae</taxon>
        <taxon>Caryophyllales</taxon>
        <taxon>Caryophyllaceae</taxon>
        <taxon>Caryophylleae</taxon>
        <taxon>Saponaria</taxon>
    </lineage>
</organism>
<accession>A0AAW1GTH6</accession>
<evidence type="ECO:0000313" key="1">
    <source>
        <dbReference type="EMBL" id="KAK9666979.1"/>
    </source>
</evidence>
<name>A0AAW1GTH6_SAPOF</name>
<gene>
    <name evidence="1" type="ORF">RND81_14G224700</name>
</gene>
<reference evidence="1" key="1">
    <citation type="submission" date="2024-03" db="EMBL/GenBank/DDBJ databases">
        <title>WGS assembly of Saponaria officinalis var. Norfolk2.</title>
        <authorList>
            <person name="Jenkins J."/>
            <person name="Shu S."/>
            <person name="Grimwood J."/>
            <person name="Barry K."/>
            <person name="Goodstein D."/>
            <person name="Schmutz J."/>
            <person name="Leebens-Mack J."/>
            <person name="Osbourn A."/>
        </authorList>
    </citation>
    <scope>NUCLEOTIDE SEQUENCE [LARGE SCALE GENOMIC DNA]</scope>
    <source>
        <strain evidence="1">JIC</strain>
    </source>
</reference>
<keyword evidence="2" id="KW-1185">Reference proteome</keyword>
<sequence>MVSLENLCLHMGDMSGVYGLGKCKEMSNYRTRPGKRVIRVGSGSGQFGSDSGRVWVGSGQFGFRVIFGFYYSGQFWVSGQAFRVGSVLPGLYRTNQSIKVLFSHCLIIQSLKHQSLVFTLSKY</sequence>
<dbReference type="AlphaFoldDB" id="A0AAW1GTH6"/>
<dbReference type="EMBL" id="JBDFQZ010000014">
    <property type="protein sequence ID" value="KAK9666979.1"/>
    <property type="molecule type" value="Genomic_DNA"/>
</dbReference>
<dbReference type="Proteomes" id="UP001443914">
    <property type="component" value="Unassembled WGS sequence"/>
</dbReference>
<comment type="caution">
    <text evidence="1">The sequence shown here is derived from an EMBL/GenBank/DDBJ whole genome shotgun (WGS) entry which is preliminary data.</text>
</comment>